<feature type="domain" description="RRM" evidence="8">
    <location>
        <begin position="925"/>
        <end position="1002"/>
    </location>
</feature>
<dbReference type="CDD" id="cd12316">
    <property type="entry name" value="RRM3_RBM19_RRM2_MRD1"/>
    <property type="match status" value="1"/>
</dbReference>
<dbReference type="PROSITE" id="PS50102">
    <property type="entry name" value="RRM"/>
    <property type="match status" value="5"/>
</dbReference>
<dbReference type="PANTHER" id="PTHR22731:SF3">
    <property type="entry name" value="RIBONUCLEASES P_MRP PROTEIN SUBUNIT POP1"/>
    <property type="match status" value="1"/>
</dbReference>
<dbReference type="InterPro" id="IPR018000">
    <property type="entry name" value="Neurotransmitter_ion_chnl_CS"/>
</dbReference>
<dbReference type="CDD" id="cd12565">
    <property type="entry name" value="RRM1_MRD1"/>
    <property type="match status" value="1"/>
</dbReference>
<keyword evidence="6" id="KW-0694">RNA-binding</keyword>
<proteinExistence type="predicted"/>
<dbReference type="InterPro" id="IPR034423">
    <property type="entry name" value="RBM19_RRM5"/>
</dbReference>
<dbReference type="Pfam" id="PF22770">
    <property type="entry name" value="POP1_C"/>
    <property type="match status" value="1"/>
</dbReference>
<evidence type="ECO:0000256" key="5">
    <source>
        <dbReference type="ARBA" id="ARBA00023242"/>
    </source>
</evidence>
<dbReference type="STRING" id="1194695.A0A5A7TTM4"/>
<feature type="compositionally biased region" description="Basic and acidic residues" evidence="7">
    <location>
        <begin position="1084"/>
        <end position="1105"/>
    </location>
</feature>
<dbReference type="InterPro" id="IPR039182">
    <property type="entry name" value="Pop1"/>
</dbReference>
<dbReference type="SMART" id="SM00360">
    <property type="entry name" value="RRM"/>
    <property type="match status" value="5"/>
</dbReference>
<feature type="region of interest" description="Disordered" evidence="7">
    <location>
        <begin position="1290"/>
        <end position="1325"/>
    </location>
</feature>
<dbReference type="CDD" id="cd12318">
    <property type="entry name" value="RRM5_RBM19_like"/>
    <property type="match status" value="1"/>
</dbReference>
<feature type="domain" description="RRM" evidence="8">
    <location>
        <begin position="1527"/>
        <end position="1610"/>
    </location>
</feature>
<evidence type="ECO:0000256" key="1">
    <source>
        <dbReference type="ARBA" id="ARBA00004123"/>
    </source>
</evidence>
<feature type="compositionally biased region" description="Basic and acidic residues" evidence="7">
    <location>
        <begin position="1312"/>
        <end position="1321"/>
    </location>
</feature>
<dbReference type="CDD" id="cd12320">
    <property type="entry name" value="RRM6_RBM19_RRM5_MRD1"/>
    <property type="match status" value="1"/>
</dbReference>
<evidence type="ECO:0000313" key="9">
    <source>
        <dbReference type="EMBL" id="KAA0044871.1"/>
    </source>
</evidence>
<dbReference type="InterPro" id="IPR000504">
    <property type="entry name" value="RRM_dom"/>
</dbReference>
<dbReference type="Pfam" id="PF06978">
    <property type="entry name" value="POP1_N"/>
    <property type="match status" value="1"/>
</dbReference>
<feature type="region of interest" description="Disordered" evidence="7">
    <location>
        <begin position="1009"/>
        <end position="1051"/>
    </location>
</feature>
<feature type="region of interest" description="Disordered" evidence="7">
    <location>
        <begin position="1084"/>
        <end position="1153"/>
    </location>
</feature>
<dbReference type="InterPro" id="IPR012590">
    <property type="entry name" value="POPLD_dom"/>
</dbReference>
<sequence>MGEKVINVNGKDRSIPRNLNVHKFVDPRATELEALQSIVLNRMSSDICDQRSKRRRTSSYLNNASRKRKNKKGKLDSTNLNLEKDDKKASRRKRRRVELKMNRGIGFSTSGDGTKRLRTHVWHAKRFTMTKLWGFHLPLGLQGRGKGSRALLKWYNDGVLIHDASYYVPIQLEGPEESLISALRMVLVPSILSYSQDISHAIISGDIYGRAILHDVRATATNAIAPVTYMWRPHNTVFKAIDGANMSSTKRQLWVWLHASTASEGYDALKFACQKEMDERNTPIDCSSLEGQLAKLEVFGSNASQLLENILHPISRASRNLWQLKKHPIGGLEGNSHLKIFSNHENENYIPSHGIASVTFKDPRMLPNEKIADVQDSTSMQNPADSLATDSRDLEISRSNEILSSSSFATIYENGLLHENKELWDATSGMRAPVEDIVICATRHRTRMNHFCLDEPPAEMAKDLNSLQCSSSCPTLLLNENDESSTLVRWSIILPISWVKAFWIPFICRGARAIGLRERHWIACEVGLPSFPWDFPDCAAYSQFFMPKEATAVDNKVECSTSSCSRSLKVPVPPPWNSVQMTLCKGPDEVEKNGACTEKIMIPADTSSIVYDANCETAVVGVHDQIFFDGIVARTSSSLFEYLSEIKLEHLPLFPQGREKKARILEFLNKSTLDQCKSNINQFFYTGKSCFLRVILRAYKKGAFEEGAVICAPKSADLSLWTSRSVDEERALQIPESAVKHYFKLKKQSPSMWELQLPEDDVAEEYHRWPIGFVTTGFVHGSKKPVAEGLCEATLLARLRVQQWDGMFAKKKKEQIYVLVRNLRSSAYRVALATVVLEQREDDLEFIHSLSHSVSRSPPSFSSFTTCRQLFGVAAVSLPFSAAPLSSFAAAADSPLAVRGLHSPLLILFRLHLELVGFTWVFVRSRICVKNLPKYVDDNRLRTLFSEKGEITDVKLMRTKDGKSRQFAFIGFRTEHEAQEAIRYFNKSFINTHRIACESAWKVGDSKIPRPWSKHSKAKKGSKDGMEVEDDKSSNFLESKEEGDDLKLSIQDDDPKIQEFLQVTQPRIKSKLWANDILMASEADQNRKGKEKPSQLKKVDRKRSELVNADEDEDETQEMQTSSHKNRVMKNWSDSESSDNDNIDEDAKNEGESIKKKMLKKNVQMVNSKSPLETKAKEEDHSDHCDDAADVLHMEKPSPTLEDKKDEMLESGRLFVRNLPYAATEEELEEHFQKYGTVSEVHLVVDKDTRRSKGIAYIHYTLPESAKRALEELDNSIFQGRLLHVMPAQPRNTLEKPEENILEGQRSKSFQKKREEERKASEASGNTRAWNSLFMRPDTVVENIARKYGVSKGELLDKEADDLAVRVALGETQVVAETKKALTNAGVNVASLEEFASGKADEHKRSNHILLVKNLPYGSSEGELANMFGKFGSLDKIILPPTKILALVIFLEPSVARAAFKGLAYKRYKDAPLYLEWAPDNILSKKPITGNVEDETVGEGDTRWVMLEQAMEGISDVDLDPDRVESRSLFVKNLNFKTTDESLRNHFSAHMKEGRILSAKVKKHVKKGQHVSMGFGFLEFDSVETSTSVCSNLQGTVLDGHALILQMCNVKNDDQGKRKVDKEQSSTKLLVRNVAFEATGKDLRQLFSPYGQIKSLRLPMKFGKHRGFAFVEFVTKQEAQNAFQALSNTHLYGRHLVLERAKEGESLEELRARTAAQFSNDQDPIVSKKRKQMADFDEDRMKFPRTD</sequence>
<dbReference type="InterPro" id="IPR012677">
    <property type="entry name" value="Nucleotide-bd_a/b_plait_sf"/>
</dbReference>
<keyword evidence="4" id="KW-0472">Membrane</keyword>
<dbReference type="Pfam" id="PF00076">
    <property type="entry name" value="RRM_1"/>
    <property type="match status" value="5"/>
</dbReference>
<dbReference type="SMART" id="SM00361">
    <property type="entry name" value="RRM_1"/>
    <property type="match status" value="3"/>
</dbReference>
<dbReference type="InterPro" id="IPR055079">
    <property type="entry name" value="POP1_C"/>
</dbReference>
<dbReference type="SUPFAM" id="SSF54928">
    <property type="entry name" value="RNA-binding domain, RBD"/>
    <property type="match status" value="3"/>
</dbReference>
<dbReference type="Proteomes" id="UP000321393">
    <property type="component" value="Unassembled WGS sequence"/>
</dbReference>
<evidence type="ECO:0000256" key="3">
    <source>
        <dbReference type="ARBA" id="ARBA00022694"/>
    </source>
</evidence>
<comment type="subcellular location">
    <subcellularLocation>
        <location evidence="2">Membrane</location>
    </subcellularLocation>
    <subcellularLocation>
        <location evidence="1">Nucleus</location>
    </subcellularLocation>
</comment>
<feature type="compositionally biased region" description="Polar residues" evidence="7">
    <location>
        <begin position="375"/>
        <end position="384"/>
    </location>
</feature>
<evidence type="ECO:0000256" key="2">
    <source>
        <dbReference type="ARBA" id="ARBA00004370"/>
    </source>
</evidence>
<keyword evidence="5" id="KW-0539">Nucleus</keyword>
<keyword evidence="3" id="KW-0819">tRNA processing</keyword>
<reference evidence="9 10" key="1">
    <citation type="submission" date="2019-08" db="EMBL/GenBank/DDBJ databases">
        <title>Draft genome sequences of two oriental melons (Cucumis melo L. var makuwa).</title>
        <authorList>
            <person name="Kwon S.-Y."/>
        </authorList>
    </citation>
    <scope>NUCLEOTIDE SEQUENCE [LARGE SCALE GENOMIC DNA]</scope>
    <source>
        <strain evidence="10">cv. SW 3</strain>
        <tissue evidence="9">Leaf</tissue>
    </source>
</reference>
<dbReference type="PROSITE" id="PS00236">
    <property type="entry name" value="NEUROTR_ION_CHANNEL"/>
    <property type="match status" value="1"/>
</dbReference>
<dbReference type="GO" id="GO:0005655">
    <property type="term" value="C:nucleolar ribonuclease P complex"/>
    <property type="evidence" value="ECO:0007669"/>
    <property type="project" value="InterPro"/>
</dbReference>
<dbReference type="InterPro" id="IPR009723">
    <property type="entry name" value="Pop1_N"/>
</dbReference>
<dbReference type="GO" id="GO:0016020">
    <property type="term" value="C:membrane"/>
    <property type="evidence" value="ECO:0007669"/>
    <property type="project" value="UniProtKB-SubCell"/>
</dbReference>
<dbReference type="InterPro" id="IPR003954">
    <property type="entry name" value="RRM_euk-type"/>
</dbReference>
<dbReference type="GO" id="GO:0001682">
    <property type="term" value="P:tRNA 5'-leader removal"/>
    <property type="evidence" value="ECO:0007669"/>
    <property type="project" value="InterPro"/>
</dbReference>
<evidence type="ECO:0000256" key="4">
    <source>
        <dbReference type="ARBA" id="ARBA00023136"/>
    </source>
</evidence>
<evidence type="ECO:0000256" key="6">
    <source>
        <dbReference type="PROSITE-ProRule" id="PRU00176"/>
    </source>
</evidence>
<dbReference type="EMBL" id="SSTE01014791">
    <property type="protein sequence ID" value="KAA0044871.1"/>
    <property type="molecule type" value="Genomic_DNA"/>
</dbReference>
<feature type="domain" description="RRM" evidence="8">
    <location>
        <begin position="1212"/>
        <end position="1290"/>
    </location>
</feature>
<feature type="region of interest" description="Disordered" evidence="7">
    <location>
        <begin position="1718"/>
        <end position="1747"/>
    </location>
</feature>
<evidence type="ECO:0000256" key="7">
    <source>
        <dbReference type="SAM" id="MobiDB-lite"/>
    </source>
</evidence>
<dbReference type="InterPro" id="IPR035979">
    <property type="entry name" value="RBD_domain_sf"/>
</dbReference>
<dbReference type="FunFam" id="3.30.70.330:FF:000994">
    <property type="entry name" value="RNA-binding (RRM/RBD/RNP motifs) family protein"/>
    <property type="match status" value="1"/>
</dbReference>
<name>A0A5A7TTM4_CUCMM</name>
<evidence type="ECO:0000313" key="10">
    <source>
        <dbReference type="Proteomes" id="UP000321393"/>
    </source>
</evidence>
<dbReference type="PANTHER" id="PTHR22731">
    <property type="entry name" value="RIBONUCLEASES P/MRP PROTEIN SUBUNIT POP1"/>
    <property type="match status" value="1"/>
</dbReference>
<feature type="compositionally biased region" description="Acidic residues" evidence="7">
    <location>
        <begin position="1108"/>
        <end position="1117"/>
    </location>
</feature>
<organism evidence="9 10">
    <name type="scientific">Cucumis melo var. makuwa</name>
    <name type="common">Oriental melon</name>
    <dbReference type="NCBI Taxonomy" id="1194695"/>
    <lineage>
        <taxon>Eukaryota</taxon>
        <taxon>Viridiplantae</taxon>
        <taxon>Streptophyta</taxon>
        <taxon>Embryophyta</taxon>
        <taxon>Tracheophyta</taxon>
        <taxon>Spermatophyta</taxon>
        <taxon>Magnoliopsida</taxon>
        <taxon>eudicotyledons</taxon>
        <taxon>Gunneridae</taxon>
        <taxon>Pentapetalae</taxon>
        <taxon>rosids</taxon>
        <taxon>fabids</taxon>
        <taxon>Cucurbitales</taxon>
        <taxon>Cucurbitaceae</taxon>
        <taxon>Benincaseae</taxon>
        <taxon>Cucumis</taxon>
    </lineage>
</organism>
<dbReference type="Gene3D" id="3.30.70.330">
    <property type="match status" value="5"/>
</dbReference>
<gene>
    <name evidence="9" type="ORF">E6C27_scaffold74G001630</name>
</gene>
<dbReference type="FunFam" id="3.30.70.330:FF:000442">
    <property type="entry name" value="Multiple RNA-binding domain-containing protein 1"/>
    <property type="match status" value="1"/>
</dbReference>
<protein>
    <submittedName>
        <fullName evidence="9">Multiple RNA-binding domain-containing protein 1</fullName>
    </submittedName>
</protein>
<feature type="region of interest" description="Disordered" evidence="7">
    <location>
        <begin position="49"/>
        <end position="95"/>
    </location>
</feature>
<dbReference type="FunFam" id="3.30.70.330:FF:000738">
    <property type="entry name" value="RNA-binding motif protein 19"/>
    <property type="match status" value="1"/>
</dbReference>
<dbReference type="GO" id="GO:0000172">
    <property type="term" value="C:ribonuclease MRP complex"/>
    <property type="evidence" value="ECO:0007669"/>
    <property type="project" value="InterPro"/>
</dbReference>
<feature type="region of interest" description="Disordered" evidence="7">
    <location>
        <begin position="372"/>
        <end position="392"/>
    </location>
</feature>
<feature type="domain" description="RRM" evidence="8">
    <location>
        <begin position="1627"/>
        <end position="1703"/>
    </location>
</feature>
<comment type="caution">
    <text evidence="9">The sequence shown here is derived from an EMBL/GenBank/DDBJ whole genome shotgun (WGS) entry which is preliminary data.</text>
</comment>
<accession>A0A5A7TTM4</accession>
<dbReference type="CDD" id="cd12317">
    <property type="entry name" value="RRM4_RBM19_RRM3_MRD1"/>
    <property type="match status" value="1"/>
</dbReference>
<dbReference type="Pfam" id="PF08170">
    <property type="entry name" value="POPLD"/>
    <property type="match status" value="1"/>
</dbReference>
<feature type="domain" description="RRM" evidence="8">
    <location>
        <begin position="1408"/>
        <end position="1480"/>
    </location>
</feature>
<dbReference type="GO" id="GO:0003723">
    <property type="term" value="F:RNA binding"/>
    <property type="evidence" value="ECO:0007669"/>
    <property type="project" value="UniProtKB-UniRule"/>
</dbReference>
<evidence type="ECO:0000259" key="8">
    <source>
        <dbReference type="PROSITE" id="PS50102"/>
    </source>
</evidence>
<dbReference type="FunFam" id="3.30.70.330:FF:000484">
    <property type="entry name" value="Multiple RNA-binding domain-containing protein 1"/>
    <property type="match status" value="1"/>
</dbReference>
<dbReference type="OrthoDB" id="442863at2759"/>